<dbReference type="PANTHER" id="PTHR43537">
    <property type="entry name" value="TRANSCRIPTIONAL REGULATOR, GNTR FAMILY"/>
    <property type="match status" value="1"/>
</dbReference>
<reference evidence="5 6" key="1">
    <citation type="submission" date="2016-11" db="EMBL/GenBank/DDBJ databases">
        <authorList>
            <person name="Jaros S."/>
            <person name="Januszkiewicz K."/>
            <person name="Wedrychowicz H."/>
        </authorList>
    </citation>
    <scope>NUCLEOTIDE SEQUENCE [LARGE SCALE GENOMIC DNA]</scope>
    <source>
        <strain evidence="5 6">DSM 18772</strain>
    </source>
</reference>
<keyword evidence="3" id="KW-0804">Transcription</keyword>
<dbReference type="InterPro" id="IPR000524">
    <property type="entry name" value="Tscrpt_reg_HTH_GntR"/>
</dbReference>
<feature type="domain" description="HTH gntR-type" evidence="4">
    <location>
        <begin position="10"/>
        <end position="78"/>
    </location>
</feature>
<dbReference type="FunCoup" id="A0A1M6NGG2">
    <property type="interactions" value="64"/>
</dbReference>
<dbReference type="Pfam" id="PF07729">
    <property type="entry name" value="FCD"/>
    <property type="match status" value="1"/>
</dbReference>
<name>A0A1M6NGG2_9BACT</name>
<gene>
    <name evidence="5" type="ORF">SAMN02745181_2846</name>
</gene>
<proteinExistence type="predicted"/>
<dbReference type="PRINTS" id="PR00035">
    <property type="entry name" value="HTHGNTR"/>
</dbReference>
<evidence type="ECO:0000259" key="4">
    <source>
        <dbReference type="PROSITE" id="PS50949"/>
    </source>
</evidence>
<evidence type="ECO:0000256" key="2">
    <source>
        <dbReference type="ARBA" id="ARBA00023125"/>
    </source>
</evidence>
<evidence type="ECO:0000313" key="6">
    <source>
        <dbReference type="Proteomes" id="UP000184510"/>
    </source>
</evidence>
<accession>A0A1M6NGG2</accession>
<dbReference type="PANTHER" id="PTHR43537:SF44">
    <property type="entry name" value="GNTR FAMILY REGULATORY PROTEIN"/>
    <property type="match status" value="1"/>
</dbReference>
<dbReference type="Proteomes" id="UP000184510">
    <property type="component" value="Unassembled WGS sequence"/>
</dbReference>
<dbReference type="RefSeq" id="WP_143184425.1">
    <property type="nucleotide sequence ID" value="NZ_FQYR01000005.1"/>
</dbReference>
<dbReference type="InterPro" id="IPR011711">
    <property type="entry name" value="GntR_C"/>
</dbReference>
<dbReference type="InParanoid" id="A0A1M6NGG2"/>
<evidence type="ECO:0000313" key="5">
    <source>
        <dbReference type="EMBL" id="SHJ94706.1"/>
    </source>
</evidence>
<evidence type="ECO:0000256" key="3">
    <source>
        <dbReference type="ARBA" id="ARBA00023163"/>
    </source>
</evidence>
<dbReference type="EMBL" id="FQYR01000005">
    <property type="protein sequence ID" value="SHJ94706.1"/>
    <property type="molecule type" value="Genomic_DNA"/>
</dbReference>
<dbReference type="STRING" id="1123071.SAMN02745181_2846"/>
<dbReference type="PROSITE" id="PS50949">
    <property type="entry name" value="HTH_GNTR"/>
    <property type="match status" value="1"/>
</dbReference>
<dbReference type="GO" id="GO:0003677">
    <property type="term" value="F:DNA binding"/>
    <property type="evidence" value="ECO:0007669"/>
    <property type="project" value="UniProtKB-KW"/>
</dbReference>
<dbReference type="Pfam" id="PF00392">
    <property type="entry name" value="GntR"/>
    <property type="match status" value="1"/>
</dbReference>
<dbReference type="SMART" id="SM00345">
    <property type="entry name" value="HTH_GNTR"/>
    <property type="match status" value="1"/>
</dbReference>
<dbReference type="Gene3D" id="1.20.120.530">
    <property type="entry name" value="GntR ligand-binding domain-like"/>
    <property type="match status" value="1"/>
</dbReference>
<organism evidence="5 6">
    <name type="scientific">Rubritalea squalenifaciens DSM 18772</name>
    <dbReference type="NCBI Taxonomy" id="1123071"/>
    <lineage>
        <taxon>Bacteria</taxon>
        <taxon>Pseudomonadati</taxon>
        <taxon>Verrucomicrobiota</taxon>
        <taxon>Verrucomicrobiia</taxon>
        <taxon>Verrucomicrobiales</taxon>
        <taxon>Rubritaleaceae</taxon>
        <taxon>Rubritalea</taxon>
    </lineage>
</organism>
<dbReference type="InterPro" id="IPR036388">
    <property type="entry name" value="WH-like_DNA-bd_sf"/>
</dbReference>
<dbReference type="SUPFAM" id="SSF48008">
    <property type="entry name" value="GntR ligand-binding domain-like"/>
    <property type="match status" value="1"/>
</dbReference>
<dbReference type="SMART" id="SM00895">
    <property type="entry name" value="FCD"/>
    <property type="match status" value="1"/>
</dbReference>
<keyword evidence="6" id="KW-1185">Reference proteome</keyword>
<dbReference type="CDD" id="cd07377">
    <property type="entry name" value="WHTH_GntR"/>
    <property type="match status" value="1"/>
</dbReference>
<dbReference type="InterPro" id="IPR008920">
    <property type="entry name" value="TF_FadR/GntR_C"/>
</dbReference>
<dbReference type="SUPFAM" id="SSF46785">
    <property type="entry name" value="Winged helix' DNA-binding domain"/>
    <property type="match status" value="1"/>
</dbReference>
<sequence>MSEEAKSKRVKASQKVEVAVEKYILSGEWAKGTRLPSEDKLCKKFDVSRTAVREALRELRGKGLLETINGSGSYVSGGSIENLSKAISAYSVMVSDRRSISELLDMRSAIEGDSAAKLAQRKDSAAHERLVKLHNELIETVGKKTFPTADQRFHKELLKSSGNRLYALLGDALKDRYQRYVKEAYSDDLELQEVTIEEHQSILDAIASGDPREARQAVREHIDNARIRWEKGTDRAR</sequence>
<keyword evidence="1" id="KW-0805">Transcription regulation</keyword>
<dbReference type="AlphaFoldDB" id="A0A1M6NGG2"/>
<keyword evidence="2 5" id="KW-0238">DNA-binding</keyword>
<dbReference type="OrthoDB" id="1040417at2"/>
<evidence type="ECO:0000256" key="1">
    <source>
        <dbReference type="ARBA" id="ARBA00023015"/>
    </source>
</evidence>
<dbReference type="GO" id="GO:0003700">
    <property type="term" value="F:DNA-binding transcription factor activity"/>
    <property type="evidence" value="ECO:0007669"/>
    <property type="project" value="InterPro"/>
</dbReference>
<dbReference type="Gene3D" id="1.10.10.10">
    <property type="entry name" value="Winged helix-like DNA-binding domain superfamily/Winged helix DNA-binding domain"/>
    <property type="match status" value="1"/>
</dbReference>
<dbReference type="InterPro" id="IPR036390">
    <property type="entry name" value="WH_DNA-bd_sf"/>
</dbReference>
<protein>
    <submittedName>
        <fullName evidence="5">DNA-binding transcriptional regulator, FadR family</fullName>
    </submittedName>
</protein>